<organism evidence="3 4">
    <name type="scientific">Sinanodonta woodiana</name>
    <name type="common">Chinese pond mussel</name>
    <name type="synonym">Anodonta woodiana</name>
    <dbReference type="NCBI Taxonomy" id="1069815"/>
    <lineage>
        <taxon>Eukaryota</taxon>
        <taxon>Metazoa</taxon>
        <taxon>Spiralia</taxon>
        <taxon>Lophotrochozoa</taxon>
        <taxon>Mollusca</taxon>
        <taxon>Bivalvia</taxon>
        <taxon>Autobranchia</taxon>
        <taxon>Heteroconchia</taxon>
        <taxon>Palaeoheterodonta</taxon>
        <taxon>Unionida</taxon>
        <taxon>Unionoidea</taxon>
        <taxon>Unionidae</taxon>
        <taxon>Unioninae</taxon>
        <taxon>Sinanodonta</taxon>
    </lineage>
</organism>
<evidence type="ECO:0000313" key="3">
    <source>
        <dbReference type="EMBL" id="KAL3886097.1"/>
    </source>
</evidence>
<feature type="domain" description="Ig-like" evidence="2">
    <location>
        <begin position="192"/>
        <end position="272"/>
    </location>
</feature>
<dbReference type="EMBL" id="JBJQND010000002">
    <property type="protein sequence ID" value="KAL3886097.1"/>
    <property type="molecule type" value="Genomic_DNA"/>
</dbReference>
<reference evidence="3 4" key="1">
    <citation type="submission" date="2024-11" db="EMBL/GenBank/DDBJ databases">
        <title>Chromosome-level genome assembly of the freshwater bivalve Anodonta woodiana.</title>
        <authorList>
            <person name="Chen X."/>
        </authorList>
    </citation>
    <scope>NUCLEOTIDE SEQUENCE [LARGE SCALE GENOMIC DNA]</scope>
    <source>
        <strain evidence="3">MN2024</strain>
        <tissue evidence="3">Gills</tissue>
    </source>
</reference>
<sequence>MVGCDVSLTWMLPITINELRPVNIGSSYERTIATLSADLNCSVRDNSTMVCNMNISEDRPIAVLKIFNVTERQSGNYTLWKKTINQQQSSYPSKKLVVIGKPTIMEVRKPVLGLPFQMICNTTYEQGNYLYRWKINDTVRTTVNNINSHSISNLGMNHNFSNVTCQICFNPNASDLSSVTCENDGCSIDSDPYTIEVLYGPVNVSLSRGERHFYLKEHNIFTIDCFANCYPDCIFRWKGRNTIKSQKLNITFESRMAGQYSCHVTNHETNITLISDPIILHHAEEEFLSMGLVGVAVLLIVIGLLLLRQWRKNPSDKIDSKVLTELVVNLQTLTNGEISQGVSRIQNRLLPVPNTLEMSSRRGYRPRYLNQHRRSRSLHNLMDSTQNSFNPLQDSLSLQGLYYSSNTIERSLRNGSQSNGSMTKIHLSNCKENQLDEMSRLENGNNLEFLFSKVRNDTETTIDEHSADVESKIINKLQHITYEEDQQENLYNTID</sequence>
<evidence type="ECO:0000259" key="2">
    <source>
        <dbReference type="PROSITE" id="PS50835"/>
    </source>
</evidence>
<dbReference type="InterPro" id="IPR007110">
    <property type="entry name" value="Ig-like_dom"/>
</dbReference>
<evidence type="ECO:0000313" key="4">
    <source>
        <dbReference type="Proteomes" id="UP001634394"/>
    </source>
</evidence>
<dbReference type="AlphaFoldDB" id="A0ABD3XIK4"/>
<gene>
    <name evidence="3" type="ORF">ACJMK2_026118</name>
</gene>
<proteinExistence type="predicted"/>
<keyword evidence="1" id="KW-1133">Transmembrane helix</keyword>
<protein>
    <recommendedName>
        <fullName evidence="2">Ig-like domain-containing protein</fullName>
    </recommendedName>
</protein>
<comment type="caution">
    <text evidence="3">The sequence shown here is derived from an EMBL/GenBank/DDBJ whole genome shotgun (WGS) entry which is preliminary data.</text>
</comment>
<keyword evidence="1" id="KW-0472">Membrane</keyword>
<dbReference type="PROSITE" id="PS50835">
    <property type="entry name" value="IG_LIKE"/>
    <property type="match status" value="1"/>
</dbReference>
<accession>A0ABD3XIK4</accession>
<feature type="transmembrane region" description="Helical" evidence="1">
    <location>
        <begin position="287"/>
        <end position="307"/>
    </location>
</feature>
<evidence type="ECO:0000256" key="1">
    <source>
        <dbReference type="SAM" id="Phobius"/>
    </source>
</evidence>
<keyword evidence="4" id="KW-1185">Reference proteome</keyword>
<dbReference type="Proteomes" id="UP001634394">
    <property type="component" value="Unassembled WGS sequence"/>
</dbReference>
<keyword evidence="1" id="KW-0812">Transmembrane</keyword>
<name>A0ABD3XIK4_SINWO</name>